<evidence type="ECO:0000313" key="1">
    <source>
        <dbReference type="EMBL" id="GJT75483.1"/>
    </source>
</evidence>
<name>A0ABQ5GJ50_9ASTR</name>
<comment type="caution">
    <text evidence="1">The sequence shown here is derived from an EMBL/GenBank/DDBJ whole genome shotgun (WGS) entry which is preliminary data.</text>
</comment>
<accession>A0ABQ5GJ50</accession>
<dbReference type="EMBL" id="BQNB010018534">
    <property type="protein sequence ID" value="GJT75483.1"/>
    <property type="molecule type" value="Genomic_DNA"/>
</dbReference>
<gene>
    <name evidence="1" type="ORF">Tco_1042208</name>
</gene>
<sequence length="140" mass="16772">MKEHRASMEAYKKVHKETVRSELRMAIVQQSMEMYIWEIKEKLSERREQMRIRAFEEDKRREELNQKIDEGSRLGLIHCAVNKKRKKRKGPFVWTKSKSHVIIEVGQTEARDGRLNCDSRLATYEQSCPCQHFLVFNYDP</sequence>
<organism evidence="1 2">
    <name type="scientific">Tanacetum coccineum</name>
    <dbReference type="NCBI Taxonomy" id="301880"/>
    <lineage>
        <taxon>Eukaryota</taxon>
        <taxon>Viridiplantae</taxon>
        <taxon>Streptophyta</taxon>
        <taxon>Embryophyta</taxon>
        <taxon>Tracheophyta</taxon>
        <taxon>Spermatophyta</taxon>
        <taxon>Magnoliopsida</taxon>
        <taxon>eudicotyledons</taxon>
        <taxon>Gunneridae</taxon>
        <taxon>Pentapetalae</taxon>
        <taxon>asterids</taxon>
        <taxon>campanulids</taxon>
        <taxon>Asterales</taxon>
        <taxon>Asteraceae</taxon>
        <taxon>Asteroideae</taxon>
        <taxon>Anthemideae</taxon>
        <taxon>Anthemidinae</taxon>
        <taxon>Tanacetum</taxon>
    </lineage>
</organism>
<protein>
    <submittedName>
        <fullName evidence="1">Uncharacterized protein</fullName>
    </submittedName>
</protein>
<proteinExistence type="predicted"/>
<reference evidence="1" key="2">
    <citation type="submission" date="2022-01" db="EMBL/GenBank/DDBJ databases">
        <authorList>
            <person name="Yamashiro T."/>
            <person name="Shiraishi A."/>
            <person name="Satake H."/>
            <person name="Nakayama K."/>
        </authorList>
    </citation>
    <scope>NUCLEOTIDE SEQUENCE</scope>
</reference>
<dbReference type="Proteomes" id="UP001151760">
    <property type="component" value="Unassembled WGS sequence"/>
</dbReference>
<keyword evidence="2" id="KW-1185">Reference proteome</keyword>
<evidence type="ECO:0000313" key="2">
    <source>
        <dbReference type="Proteomes" id="UP001151760"/>
    </source>
</evidence>
<reference evidence="1" key="1">
    <citation type="journal article" date="2022" name="Int. J. Mol. Sci.">
        <title>Draft Genome of Tanacetum Coccineum: Genomic Comparison of Closely Related Tanacetum-Family Plants.</title>
        <authorList>
            <person name="Yamashiro T."/>
            <person name="Shiraishi A."/>
            <person name="Nakayama K."/>
            <person name="Satake H."/>
        </authorList>
    </citation>
    <scope>NUCLEOTIDE SEQUENCE</scope>
</reference>